<feature type="compositionally biased region" description="Low complexity" evidence="1">
    <location>
        <begin position="170"/>
        <end position="179"/>
    </location>
</feature>
<dbReference type="InterPro" id="IPR008978">
    <property type="entry name" value="HSP20-like_chaperone"/>
</dbReference>
<feature type="region of interest" description="Disordered" evidence="1">
    <location>
        <begin position="167"/>
        <end position="196"/>
    </location>
</feature>
<keyword evidence="2" id="KW-0732">Signal</keyword>
<gene>
    <name evidence="3" type="ORF">THSYN_21260</name>
</gene>
<dbReference type="KEGG" id="tsy:THSYN_21260"/>
<evidence type="ECO:0000313" key="3">
    <source>
        <dbReference type="EMBL" id="AUB83219.1"/>
    </source>
</evidence>
<reference evidence="3 4" key="1">
    <citation type="submission" date="2017-03" db="EMBL/GenBank/DDBJ databases">
        <title>Complete genome sequence of Candidatus 'Thiodictyon syntrophicum' sp. nov. strain Cad16T, a photolithoautotroph purple sulfur bacterium isolated from an alpine meromictic lake.</title>
        <authorList>
            <person name="Luedin S.M."/>
            <person name="Pothier J.F."/>
            <person name="Danza F."/>
            <person name="Storelli N."/>
            <person name="Wittwer M."/>
            <person name="Tonolla M."/>
        </authorList>
    </citation>
    <scope>NUCLEOTIDE SEQUENCE [LARGE SCALE GENOMIC DNA]</scope>
    <source>
        <strain evidence="3 4">Cad16T</strain>
    </source>
</reference>
<feature type="region of interest" description="Disordered" evidence="1">
    <location>
        <begin position="114"/>
        <end position="142"/>
    </location>
</feature>
<feature type="region of interest" description="Disordered" evidence="1">
    <location>
        <begin position="27"/>
        <end position="75"/>
    </location>
</feature>
<feature type="signal peptide" evidence="2">
    <location>
        <begin position="1"/>
        <end position="22"/>
    </location>
</feature>
<dbReference type="Gene3D" id="2.60.40.790">
    <property type="match status" value="1"/>
</dbReference>
<dbReference type="Proteomes" id="UP000232638">
    <property type="component" value="Chromosome"/>
</dbReference>
<keyword evidence="4" id="KW-1185">Reference proteome</keyword>
<dbReference type="AlphaFoldDB" id="A0A2K8UCR4"/>
<feature type="compositionally biased region" description="Low complexity" evidence="1">
    <location>
        <begin position="42"/>
        <end position="52"/>
    </location>
</feature>
<protein>
    <recommendedName>
        <fullName evidence="5">SHSP domain-containing protein</fullName>
    </recommendedName>
</protein>
<feature type="chain" id="PRO_5014596914" description="SHSP domain-containing protein" evidence="2">
    <location>
        <begin position="23"/>
        <end position="196"/>
    </location>
</feature>
<evidence type="ECO:0000256" key="1">
    <source>
        <dbReference type="SAM" id="MobiDB-lite"/>
    </source>
</evidence>
<evidence type="ECO:0000256" key="2">
    <source>
        <dbReference type="SAM" id="SignalP"/>
    </source>
</evidence>
<evidence type="ECO:0008006" key="5">
    <source>
        <dbReference type="Google" id="ProtNLM"/>
    </source>
</evidence>
<dbReference type="CDD" id="cd06464">
    <property type="entry name" value="ACD_sHsps-like"/>
    <property type="match status" value="1"/>
</dbReference>
<name>A0A2K8UCR4_9GAMM</name>
<organism evidence="3 4">
    <name type="scientific">Candidatus Thiodictyon syntrophicum</name>
    <dbReference type="NCBI Taxonomy" id="1166950"/>
    <lineage>
        <taxon>Bacteria</taxon>
        <taxon>Pseudomonadati</taxon>
        <taxon>Pseudomonadota</taxon>
        <taxon>Gammaproteobacteria</taxon>
        <taxon>Chromatiales</taxon>
        <taxon>Chromatiaceae</taxon>
        <taxon>Thiodictyon</taxon>
    </lineage>
</organism>
<accession>A0A2K8UCR4</accession>
<proteinExistence type="predicted"/>
<dbReference type="SUPFAM" id="SSF49764">
    <property type="entry name" value="HSP20-like chaperones"/>
    <property type="match status" value="1"/>
</dbReference>
<sequence>MTHRRLAIALAGALAAASPALAWTGYGPGGAKEPGRFPPPSAADAPVAAPKAGTGTEPPVNGGGRQALPGGPPRLDVVGDTEANGYLLRIKVSGGRPDAVEVTPSGQSLNLSLRTGGSSIEQGSVGDGGYRQGSSAAQGSVRRRVPLPADADLRRLTREVKDDTLLLHIPRVTGRRAAPGGPPDPKPNLDSGQGAR</sequence>
<dbReference type="EMBL" id="CP020370">
    <property type="protein sequence ID" value="AUB83219.1"/>
    <property type="molecule type" value="Genomic_DNA"/>
</dbReference>
<dbReference type="RefSeq" id="WP_100920910.1">
    <property type="nucleotide sequence ID" value="NZ_CP020370.1"/>
</dbReference>
<evidence type="ECO:0000313" key="4">
    <source>
        <dbReference type="Proteomes" id="UP000232638"/>
    </source>
</evidence>